<feature type="transmembrane region" description="Helical" evidence="1">
    <location>
        <begin position="14"/>
        <end position="34"/>
    </location>
</feature>
<keyword evidence="1" id="KW-1133">Transmembrane helix</keyword>
<gene>
    <name evidence="2" type="ORF">BN1051_03102</name>
</gene>
<keyword evidence="1" id="KW-0472">Membrane</keyword>
<feature type="transmembrane region" description="Helical" evidence="1">
    <location>
        <begin position="86"/>
        <end position="106"/>
    </location>
</feature>
<protein>
    <submittedName>
        <fullName evidence="2">Uncharacterized protein</fullName>
    </submittedName>
</protein>
<organism evidence="2">
    <name type="scientific">Arthrobacter saudimassiliensis</name>
    <dbReference type="NCBI Taxonomy" id="1461584"/>
    <lineage>
        <taxon>Bacteria</taxon>
        <taxon>Bacillati</taxon>
        <taxon>Actinomycetota</taxon>
        <taxon>Actinomycetes</taxon>
        <taxon>Micrococcales</taxon>
        <taxon>Micrococcaceae</taxon>
        <taxon>Arthrobacter</taxon>
    </lineage>
</organism>
<keyword evidence="1" id="KW-0812">Transmembrane</keyword>
<evidence type="ECO:0000313" key="2">
    <source>
        <dbReference type="EMBL" id="CEA09730.1"/>
    </source>
</evidence>
<accession>A0A078MTR5</accession>
<feature type="transmembrane region" description="Helical" evidence="1">
    <location>
        <begin position="54"/>
        <end position="74"/>
    </location>
</feature>
<sequence length="108" mass="10837">MAADTGPVKPAQRLGWAGGLAVGIGALFYLLSALPAWTLVRLALEVDGGWSGAALWLGPGWLAGLALGGTCLIAGARMGAPRTGALLFLLTFLLWVAPIVAVLVAGSA</sequence>
<dbReference type="PATRIC" id="fig|1461584.3.peg.3076"/>
<proteinExistence type="predicted"/>
<evidence type="ECO:0000256" key="1">
    <source>
        <dbReference type="SAM" id="Phobius"/>
    </source>
</evidence>
<dbReference type="EMBL" id="LN483072">
    <property type="protein sequence ID" value="CEA09730.1"/>
    <property type="molecule type" value="Genomic_DNA"/>
</dbReference>
<reference evidence="2" key="1">
    <citation type="submission" date="2014-07" db="EMBL/GenBank/DDBJ databases">
        <authorList>
            <person name="Urmite Genomes Urmite Genomes"/>
        </authorList>
    </citation>
    <scope>NUCLEOTIDE SEQUENCE</scope>
    <source>
        <strain evidence="2">11W110_air</strain>
    </source>
</reference>
<dbReference type="AlphaFoldDB" id="A0A078MTR5"/>
<name>A0A078MTR5_9MICC</name>